<sequence length="37" mass="4233">MENTIALIATITASAIALSTEARKWYIIIKKEKRKKK</sequence>
<proteinExistence type="predicted"/>
<dbReference type="Proteomes" id="UP000423525">
    <property type="component" value="Chromosome"/>
</dbReference>
<gene>
    <name evidence="1" type="ORF">FRC0190_01320</name>
</gene>
<reference evidence="1 2" key="1">
    <citation type="submission" date="2019-11" db="EMBL/GenBank/DDBJ databases">
        <authorList>
            <person name="Brisse S."/>
        </authorList>
    </citation>
    <scope>NUCLEOTIDE SEQUENCE [LARGE SCALE GENOMIC DNA]</scope>
    <source>
        <strain evidence="1">FRC0190</strain>
    </source>
</reference>
<dbReference type="EMBL" id="LR738855">
    <property type="protein sequence ID" value="VZH85356.1"/>
    <property type="molecule type" value="Genomic_DNA"/>
</dbReference>
<name>A0A6I8MHP4_9CORY</name>
<organism evidence="1 2">
    <name type="scientific">Corynebacterium rouxii</name>
    <dbReference type="NCBI Taxonomy" id="2719119"/>
    <lineage>
        <taxon>Bacteria</taxon>
        <taxon>Bacillati</taxon>
        <taxon>Actinomycetota</taxon>
        <taxon>Actinomycetes</taxon>
        <taxon>Mycobacteriales</taxon>
        <taxon>Corynebacteriaceae</taxon>
        <taxon>Corynebacterium</taxon>
    </lineage>
</organism>
<accession>A0A6I8MHP4</accession>
<dbReference type="AlphaFoldDB" id="A0A6I8MHP4"/>
<evidence type="ECO:0000313" key="1">
    <source>
        <dbReference type="EMBL" id="VZH85356.1"/>
    </source>
</evidence>
<protein>
    <submittedName>
        <fullName evidence="1">Uncharacterized protein</fullName>
    </submittedName>
</protein>
<dbReference type="KEGG" id="crf:FRC0190_01320"/>
<evidence type="ECO:0000313" key="2">
    <source>
        <dbReference type="Proteomes" id="UP000423525"/>
    </source>
</evidence>